<evidence type="ECO:0000256" key="4">
    <source>
        <dbReference type="SAM" id="Coils"/>
    </source>
</evidence>
<protein>
    <recommendedName>
        <fullName evidence="5">IF rod domain-containing protein</fullName>
    </recommendedName>
</protein>
<evidence type="ECO:0000259" key="5">
    <source>
        <dbReference type="PROSITE" id="PS51842"/>
    </source>
</evidence>
<dbReference type="GO" id="GO:0005615">
    <property type="term" value="C:extracellular space"/>
    <property type="evidence" value="ECO:0007669"/>
    <property type="project" value="TreeGrafter"/>
</dbReference>
<dbReference type="FunFam" id="1.20.5.170:FF:000004">
    <property type="entry name" value="Keratin, type II cytoskeletal 5"/>
    <property type="match status" value="1"/>
</dbReference>
<evidence type="ECO:0000313" key="6">
    <source>
        <dbReference type="Ensembl" id="ENSLLTP00000011301.1"/>
    </source>
</evidence>
<dbReference type="GO" id="GO:0031424">
    <property type="term" value="P:keratinization"/>
    <property type="evidence" value="ECO:0007669"/>
    <property type="project" value="TreeGrafter"/>
</dbReference>
<feature type="coiled-coil region" evidence="4">
    <location>
        <begin position="350"/>
        <end position="451"/>
    </location>
</feature>
<dbReference type="GO" id="GO:0045109">
    <property type="term" value="P:intermediate filament organization"/>
    <property type="evidence" value="ECO:0007669"/>
    <property type="project" value="TreeGrafter"/>
</dbReference>
<dbReference type="Gene3D" id="1.20.5.500">
    <property type="entry name" value="Single helix bin"/>
    <property type="match status" value="1"/>
</dbReference>
<dbReference type="InterPro" id="IPR018039">
    <property type="entry name" value="IF_conserved"/>
</dbReference>
<dbReference type="Pfam" id="PF16208">
    <property type="entry name" value="Keratin_2_head"/>
    <property type="match status" value="1"/>
</dbReference>
<dbReference type="AlphaFoldDB" id="A0A8C5WSV5"/>
<keyword evidence="1 3" id="KW-0403">Intermediate filament</keyword>
<dbReference type="InterPro" id="IPR032444">
    <property type="entry name" value="Keratin_2_head"/>
</dbReference>
<dbReference type="Gene3D" id="1.20.5.1160">
    <property type="entry name" value="Vasodilator-stimulated phosphoprotein"/>
    <property type="match status" value="1"/>
</dbReference>
<dbReference type="PANTHER" id="PTHR45616:SF19">
    <property type="entry name" value="KERATIN 90"/>
    <property type="match status" value="1"/>
</dbReference>
<dbReference type="Ensembl" id="ENSLLTT00000011748.1">
    <property type="protein sequence ID" value="ENSLLTP00000011301.1"/>
    <property type="gene ID" value="ENSLLTG00000008302.1"/>
</dbReference>
<feature type="coiled-coil region" evidence="4">
    <location>
        <begin position="176"/>
        <end position="281"/>
    </location>
</feature>
<reference evidence="6" key="2">
    <citation type="submission" date="2025-09" db="UniProtKB">
        <authorList>
            <consortium name="Ensembl"/>
        </authorList>
    </citation>
    <scope>IDENTIFICATION</scope>
</reference>
<evidence type="ECO:0000256" key="1">
    <source>
        <dbReference type="ARBA" id="ARBA00022754"/>
    </source>
</evidence>
<dbReference type="InterPro" id="IPR003054">
    <property type="entry name" value="Keratin_II"/>
</dbReference>
<dbReference type="SUPFAM" id="SSF64593">
    <property type="entry name" value="Intermediate filament protein, coiled coil region"/>
    <property type="match status" value="2"/>
</dbReference>
<dbReference type="GO" id="GO:0030280">
    <property type="term" value="F:structural constituent of skin epidermis"/>
    <property type="evidence" value="ECO:0007669"/>
    <property type="project" value="TreeGrafter"/>
</dbReference>
<dbReference type="Pfam" id="PF00038">
    <property type="entry name" value="Filament"/>
    <property type="match status" value="2"/>
</dbReference>
<dbReference type="Proteomes" id="UP000694406">
    <property type="component" value="Unplaced"/>
</dbReference>
<dbReference type="Gene3D" id="1.20.5.170">
    <property type="match status" value="1"/>
</dbReference>
<organism evidence="6 7">
    <name type="scientific">Laticauda laticaudata</name>
    <name type="common">Blue-ringed sea krait</name>
    <name type="synonym">Blue-lipped sea krait</name>
    <dbReference type="NCBI Taxonomy" id="8630"/>
    <lineage>
        <taxon>Eukaryota</taxon>
        <taxon>Metazoa</taxon>
        <taxon>Chordata</taxon>
        <taxon>Craniata</taxon>
        <taxon>Vertebrata</taxon>
        <taxon>Euteleostomi</taxon>
        <taxon>Lepidosauria</taxon>
        <taxon>Squamata</taxon>
        <taxon>Bifurcata</taxon>
        <taxon>Unidentata</taxon>
        <taxon>Episquamata</taxon>
        <taxon>Toxicofera</taxon>
        <taxon>Serpentes</taxon>
        <taxon>Colubroidea</taxon>
        <taxon>Elapidae</taxon>
        <taxon>Laticaudinae</taxon>
        <taxon>Laticauda</taxon>
    </lineage>
</organism>
<dbReference type="PANTHER" id="PTHR45616">
    <property type="entry name" value="GATA-TYPE DOMAIN-CONTAINING PROTEIN"/>
    <property type="match status" value="1"/>
</dbReference>
<evidence type="ECO:0000313" key="7">
    <source>
        <dbReference type="Proteomes" id="UP000694406"/>
    </source>
</evidence>
<name>A0A8C5WSV5_LATLA</name>
<keyword evidence="7" id="KW-1185">Reference proteome</keyword>
<evidence type="ECO:0000256" key="2">
    <source>
        <dbReference type="ARBA" id="ARBA00023054"/>
    </source>
</evidence>
<reference evidence="6" key="1">
    <citation type="submission" date="2025-08" db="UniProtKB">
        <authorList>
            <consortium name="Ensembl"/>
        </authorList>
    </citation>
    <scope>IDENTIFICATION</scope>
</reference>
<dbReference type="GeneTree" id="ENSGT00940000155862"/>
<dbReference type="PROSITE" id="PS00226">
    <property type="entry name" value="IF_ROD_1"/>
    <property type="match status" value="1"/>
</dbReference>
<accession>A0A8C5WSV5</accession>
<proteinExistence type="inferred from homology"/>
<comment type="similarity">
    <text evidence="3">Belongs to the intermediate filament family.</text>
</comment>
<evidence type="ECO:0000256" key="3">
    <source>
        <dbReference type="RuleBase" id="RU000685"/>
    </source>
</evidence>
<sequence length="499" mass="56522">MCSEQSLGLHSIHFASVAPVPLDQPSRLVPMTHQMSASRNAFLRGRGFSSVSALGGLSGQRTYVASAHHPMGSRGGVHGFSSQSLSNIGGRGRIATGSYKPGYYGGYNYGCATHGSPAFVGLMGHYGPWVYDSTGSCGIFGGYSNGRGNGIHGVRINEKLLKPLPVGVDPQEHILRDHEREEMKNLNNEFASFIDKVRNLELQNKVLETKWNLLQEQVIPAKKSLEPCYNNFINNMRKELECILNTQDHLRNENAAIEQVVEDIKCKYEQEFKRRTDAENEFVLLKKVRFLDYHRFSMIFQELAQLSNNVYDTNILLQMDNSRDLDIDCIIKNVEAWYQNVAQGSKEEVNAFYENQFQELQQQRGKYSQTLKVNQQEIADLTRLVHKLQSEYDIIKKQVNAFQTSICEVEQHGDCTLKDARDKHIDLQTAVQKAKDDLARLLRDYQELLNTKLALDIEIATYKTLLEGEEILTSTVSQMKCETPSDSFLLLFNSDNFVS</sequence>
<dbReference type="PRINTS" id="PR01276">
    <property type="entry name" value="TYPE2KERATIN"/>
</dbReference>
<dbReference type="GO" id="GO:0045095">
    <property type="term" value="C:keratin filament"/>
    <property type="evidence" value="ECO:0007669"/>
    <property type="project" value="InterPro"/>
</dbReference>
<keyword evidence="2 4" id="KW-0175">Coiled coil</keyword>
<dbReference type="PROSITE" id="PS51842">
    <property type="entry name" value="IF_ROD_2"/>
    <property type="match status" value="1"/>
</dbReference>
<feature type="domain" description="IF rod" evidence="5">
    <location>
        <begin position="179"/>
        <end position="473"/>
    </location>
</feature>
<dbReference type="SMART" id="SM01391">
    <property type="entry name" value="Filament"/>
    <property type="match status" value="1"/>
</dbReference>
<dbReference type="InterPro" id="IPR039008">
    <property type="entry name" value="IF_rod_dom"/>
</dbReference>